<dbReference type="Proteomes" id="UP001515480">
    <property type="component" value="Unassembled WGS sequence"/>
</dbReference>
<proteinExistence type="predicted"/>
<dbReference type="AlphaFoldDB" id="A0AB34JIP0"/>
<keyword evidence="2" id="KW-1185">Reference proteome</keyword>
<sequence>MHPHHGRHRLHILFSHLDLYRLPRHLLLHVRLCALRHLRHHRLSYAKTVVNSLTTTRATTVARDRSLALASLARIRMIVGAAPYFLLRLHFRHVLHRLHHLWFHRAFRHHLPHISYATLNATLTYANVTAPQVGRFAIATGQGFNSTGSTMAPRRVVFLLALHLLRLHQMSFAG</sequence>
<accession>A0AB34JIP0</accession>
<organism evidence="1 2">
    <name type="scientific">Prymnesium parvum</name>
    <name type="common">Toxic golden alga</name>
    <dbReference type="NCBI Taxonomy" id="97485"/>
    <lineage>
        <taxon>Eukaryota</taxon>
        <taxon>Haptista</taxon>
        <taxon>Haptophyta</taxon>
        <taxon>Prymnesiophyceae</taxon>
        <taxon>Prymnesiales</taxon>
        <taxon>Prymnesiaceae</taxon>
        <taxon>Prymnesium</taxon>
    </lineage>
</organism>
<gene>
    <name evidence="1" type="ORF">AB1Y20_022390</name>
</gene>
<evidence type="ECO:0000313" key="1">
    <source>
        <dbReference type="EMBL" id="KAL1520828.1"/>
    </source>
</evidence>
<dbReference type="EMBL" id="JBGBPQ010000008">
    <property type="protein sequence ID" value="KAL1520828.1"/>
    <property type="molecule type" value="Genomic_DNA"/>
</dbReference>
<evidence type="ECO:0000313" key="2">
    <source>
        <dbReference type="Proteomes" id="UP001515480"/>
    </source>
</evidence>
<comment type="caution">
    <text evidence="1">The sequence shown here is derived from an EMBL/GenBank/DDBJ whole genome shotgun (WGS) entry which is preliminary data.</text>
</comment>
<name>A0AB34JIP0_PRYPA</name>
<protein>
    <submittedName>
        <fullName evidence="1">Uncharacterized protein</fullName>
    </submittedName>
</protein>
<reference evidence="1 2" key="1">
    <citation type="journal article" date="2024" name="Science">
        <title>Giant polyketide synthase enzymes in the biosynthesis of giant marine polyether toxins.</title>
        <authorList>
            <person name="Fallon T.R."/>
            <person name="Shende V.V."/>
            <person name="Wierzbicki I.H."/>
            <person name="Pendleton A.L."/>
            <person name="Watervoot N.F."/>
            <person name="Auber R.P."/>
            <person name="Gonzalez D.J."/>
            <person name="Wisecaver J.H."/>
            <person name="Moore B.S."/>
        </authorList>
    </citation>
    <scope>NUCLEOTIDE SEQUENCE [LARGE SCALE GENOMIC DNA]</scope>
    <source>
        <strain evidence="1 2">12B1</strain>
    </source>
</reference>